<dbReference type="OMA" id="KRAYGAP"/>
<dbReference type="InterPro" id="IPR057407">
    <property type="entry name" value="HEAT_TANGO6"/>
</dbReference>
<evidence type="ECO:0000256" key="1">
    <source>
        <dbReference type="ARBA" id="ARBA00005724"/>
    </source>
</evidence>
<name>U4LTD6_PYROM</name>
<evidence type="ECO:0000313" key="5">
    <source>
        <dbReference type="EMBL" id="CCX30741.1"/>
    </source>
</evidence>
<feature type="domain" description="TANGO6 HEAT repeat" evidence="4">
    <location>
        <begin position="262"/>
        <end position="338"/>
    </location>
</feature>
<dbReference type="InterPro" id="IPR016024">
    <property type="entry name" value="ARM-type_fold"/>
</dbReference>
<dbReference type="eggNOG" id="KOG4653">
    <property type="taxonomic scope" value="Eukaryota"/>
</dbReference>
<reference evidence="5 6" key="1">
    <citation type="journal article" date="2013" name="PLoS Genet.">
        <title>The genome and development-dependent transcriptomes of Pyronema confluens: a window into fungal evolution.</title>
        <authorList>
            <person name="Traeger S."/>
            <person name="Altegoer F."/>
            <person name="Freitag M."/>
            <person name="Gabaldon T."/>
            <person name="Kempken F."/>
            <person name="Kumar A."/>
            <person name="Marcet-Houben M."/>
            <person name="Poggeler S."/>
            <person name="Stajich J.E."/>
            <person name="Nowrousian M."/>
        </authorList>
    </citation>
    <scope>NUCLEOTIDE SEQUENCE [LARGE SCALE GENOMIC DNA]</scope>
    <source>
        <strain evidence="6">CBS 100304</strain>
        <tissue evidence="5">Vegetative mycelium</tissue>
    </source>
</reference>
<dbReference type="InterPro" id="IPR039600">
    <property type="entry name" value="TANGO6/Rtp1"/>
</dbReference>
<dbReference type="SUPFAM" id="SSF48371">
    <property type="entry name" value="ARM repeat"/>
    <property type="match status" value="1"/>
</dbReference>
<dbReference type="Pfam" id="PF10304">
    <property type="entry name" value="RTP1_C2"/>
    <property type="match status" value="1"/>
</dbReference>
<protein>
    <submittedName>
        <fullName evidence="5">Similar to Uncharacterized protein YMR185W acc. no. Q12751</fullName>
    </submittedName>
</protein>
<comment type="similarity">
    <text evidence="1">Belongs to the Tango6 family.</text>
</comment>
<gene>
    <name evidence="5" type="ORF">PCON_09144</name>
</gene>
<dbReference type="EMBL" id="HF935475">
    <property type="protein sequence ID" value="CCX30741.1"/>
    <property type="molecule type" value="Genomic_DNA"/>
</dbReference>
<dbReference type="Pfam" id="PF10363">
    <property type="entry name" value="RTP1_C1"/>
    <property type="match status" value="1"/>
</dbReference>
<dbReference type="AlphaFoldDB" id="U4LTD6"/>
<organism evidence="5 6">
    <name type="scientific">Pyronema omphalodes (strain CBS 100304)</name>
    <name type="common">Pyronema confluens</name>
    <dbReference type="NCBI Taxonomy" id="1076935"/>
    <lineage>
        <taxon>Eukaryota</taxon>
        <taxon>Fungi</taxon>
        <taxon>Dikarya</taxon>
        <taxon>Ascomycota</taxon>
        <taxon>Pezizomycotina</taxon>
        <taxon>Pezizomycetes</taxon>
        <taxon>Pezizales</taxon>
        <taxon>Pyronemataceae</taxon>
        <taxon>Pyronema</taxon>
    </lineage>
</organism>
<feature type="domain" description="RNA polymerase II assembly factor Rtp1 C-terminal" evidence="2">
    <location>
        <begin position="1047"/>
        <end position="1078"/>
    </location>
</feature>
<dbReference type="PANTHER" id="PTHR20959">
    <property type="entry name" value="TRANSPORT AND GOLGI ORGANIZATION PROTEIN 6 FAMILY MEMBER"/>
    <property type="match status" value="1"/>
</dbReference>
<feature type="domain" description="RNA polymerase II assembly factor Rtp1 C-terminal" evidence="3">
    <location>
        <begin position="769"/>
        <end position="882"/>
    </location>
</feature>
<evidence type="ECO:0000259" key="3">
    <source>
        <dbReference type="Pfam" id="PF10363"/>
    </source>
</evidence>
<dbReference type="GO" id="GO:0009306">
    <property type="term" value="P:protein secretion"/>
    <property type="evidence" value="ECO:0007669"/>
    <property type="project" value="TreeGrafter"/>
</dbReference>
<dbReference type="Proteomes" id="UP000018144">
    <property type="component" value="Unassembled WGS sequence"/>
</dbReference>
<dbReference type="PANTHER" id="PTHR20959:SF1">
    <property type="entry name" value="TRANSPORT AND GOLGI ORGANIZATION PROTEIN 6 HOMOLOG"/>
    <property type="match status" value="1"/>
</dbReference>
<sequence length="1093" mass="119700">MSAVKEANTFLAPVFEKEQLISFNEVSLILRLSKSLIPSADKKVAVPLVINHALALLLRIHKEICDHDAEPVANRLENPGERRTIFSLLDLIVLEGIYPSLSPGVGIPIERRARSFVLPQQMTTPLPTTTTRVQEVSEFQNIELLERVVSGLIGVLSPQDQTATADKASHNIWKSPRGYKGIEAMVRERCLVDLIAGCGELALSPEHRRSAQAGWKAKFNDLLEGIQTGQLLPLLLSLLHPASPPWFRGPIAKYLSQLPVSRPQGVRSIIELFLSTASSGNISNSASVQLSIDALSKASRLISSVPTSMTARAYFTKVCPQLLDLLRSMDPGMERASAYVIAELLGKKGPGIDDIVDDEIVNKILLSFNPTPPSTPEHTQAPVAIKTEKKSSSALLAFEDDLPAEAKPSRSPLVFEIVDETDTKGKSEFDDEPAQSGPLVSEVELSMAFRNLEVLLASHPTPLLPQKLIAPILIPLWGLMGFAKSTGRSSWHGRAATLLRSYFAVSLDQRVLQKIQDNLTFTGEDNWEFGPGSSGGVEIRAVDPPRKAGGVNMDLINSRVEEFLGILGGEGVPNGVLNDFFLQIFRKWLSRGGDEEPLKMLITVKILQEMLQTHGEALAKKPTETLQIVKGVLDEYVSFLEALKAPKKEKEEKPSLSNLNKIVEEAPLPSLDSEGEESDETQQTETVAMALTLLSILISSPDSKLTETDERLVITMHPSLQYLSSATTIDPNLTSLAINITSLLMIHAPQASTKSEETPLADKQREKYTTSLSYLRDPLIPVRAHGLYLLRELILERAPILDVTNTARLLITMLKDGDSFVYLNVVKCLSALTDRHSKTVTKMLVDAYMNDEDVLNLGDPLGLDERLRIGEALLGTVQRLHQTLVGETAQCVAEGMLSIISRRRKNKNPVAPGAEDEDDDMELDIDEDTGLPLTTKQLADRERAAKMVKGWTATAHEDLRIRTSALSVLGMALQSNPSGLAGWLSDVIDTAVAVLTQETTMEAAILRRAAVVAISAVLNGLVRKDEEDKEGVAWRGDVWSVVKERVQELKRVLGYVRVTDVDGLVREQAGTVEESLEAVVQRGVFGGRAVVEM</sequence>
<dbReference type="InterPro" id="IPR019451">
    <property type="entry name" value="Rtp1_C1"/>
</dbReference>
<evidence type="ECO:0000259" key="2">
    <source>
        <dbReference type="Pfam" id="PF10304"/>
    </source>
</evidence>
<keyword evidence="6" id="KW-1185">Reference proteome</keyword>
<accession>U4LTD6</accession>
<dbReference type="InterPro" id="IPR019414">
    <property type="entry name" value="Rtp1_C2"/>
</dbReference>
<proteinExistence type="inferred from homology"/>
<dbReference type="Pfam" id="PF23565">
    <property type="entry name" value="ARM_TANGO6"/>
    <property type="match status" value="1"/>
</dbReference>
<evidence type="ECO:0000259" key="4">
    <source>
        <dbReference type="Pfam" id="PF23565"/>
    </source>
</evidence>
<evidence type="ECO:0000313" key="6">
    <source>
        <dbReference type="Proteomes" id="UP000018144"/>
    </source>
</evidence>
<dbReference type="OrthoDB" id="39591at2759"/>